<sequence>MDVPSTWFTIIAPAALFGGSLLGWGMVHPRSRIMGALVHRGWPVGENQKPRVALTFDDGPTPDSTPAVLDALKSVDAPAAFFVIGRNVQRHPHLLRRIHDEGHLIANHTFDHDRQGLWGLNAFWRRQIDLTDDAVYDLLGKRPAMFRPPMGLKHWHMMQEAKFGGHTVVTWSRKALDGKKNPPKKTKILKRLTKARDGDVLLLHDGHEPEYPASRSVTAEAVVPLVNQLRDKGFEIVRLDELLDLPAYQ</sequence>
<dbReference type="CDD" id="cd10917">
    <property type="entry name" value="CE4_NodB_like_6s_7s"/>
    <property type="match status" value="1"/>
</dbReference>
<reference evidence="3 4" key="1">
    <citation type="submission" date="2020-08" db="EMBL/GenBank/DDBJ databases">
        <title>Genomic Encyclopedia of Type Strains, Phase IV (KMG-IV): sequencing the most valuable type-strain genomes for metagenomic binning, comparative biology and taxonomic classification.</title>
        <authorList>
            <person name="Goeker M."/>
        </authorList>
    </citation>
    <scope>NUCLEOTIDE SEQUENCE [LARGE SCALE GENOMIC DNA]</scope>
    <source>
        <strain evidence="3 4">DSM 103725</strain>
    </source>
</reference>
<dbReference type="Gene3D" id="3.20.20.370">
    <property type="entry name" value="Glycoside hydrolase/deacetylase"/>
    <property type="match status" value="1"/>
</dbReference>
<keyword evidence="1" id="KW-0472">Membrane</keyword>
<dbReference type="GO" id="GO:0005975">
    <property type="term" value="P:carbohydrate metabolic process"/>
    <property type="evidence" value="ECO:0007669"/>
    <property type="project" value="InterPro"/>
</dbReference>
<feature type="transmembrane region" description="Helical" evidence="1">
    <location>
        <begin position="6"/>
        <end position="27"/>
    </location>
</feature>
<organism evidence="3 4">
    <name type="scientific">Algisphaera agarilytica</name>
    <dbReference type="NCBI Taxonomy" id="1385975"/>
    <lineage>
        <taxon>Bacteria</taxon>
        <taxon>Pseudomonadati</taxon>
        <taxon>Planctomycetota</taxon>
        <taxon>Phycisphaerae</taxon>
        <taxon>Phycisphaerales</taxon>
        <taxon>Phycisphaeraceae</taxon>
        <taxon>Algisphaera</taxon>
    </lineage>
</organism>
<evidence type="ECO:0000259" key="2">
    <source>
        <dbReference type="PROSITE" id="PS51677"/>
    </source>
</evidence>
<dbReference type="PROSITE" id="PS51677">
    <property type="entry name" value="NODB"/>
    <property type="match status" value="1"/>
</dbReference>
<dbReference type="EMBL" id="JACHGY010000001">
    <property type="protein sequence ID" value="MBB6430168.1"/>
    <property type="molecule type" value="Genomic_DNA"/>
</dbReference>
<gene>
    <name evidence="3" type="ORF">HNQ40_001974</name>
</gene>
<feature type="domain" description="NodB homology" evidence="2">
    <location>
        <begin position="50"/>
        <end position="237"/>
    </location>
</feature>
<keyword evidence="1" id="KW-0812">Transmembrane</keyword>
<dbReference type="SUPFAM" id="SSF88713">
    <property type="entry name" value="Glycoside hydrolase/deacetylase"/>
    <property type="match status" value="1"/>
</dbReference>
<evidence type="ECO:0000313" key="4">
    <source>
        <dbReference type="Proteomes" id="UP000541810"/>
    </source>
</evidence>
<accession>A0A7X0H6S9</accession>
<dbReference type="InterPro" id="IPR011330">
    <property type="entry name" value="Glyco_hydro/deAcase_b/a-brl"/>
</dbReference>
<dbReference type="RefSeq" id="WP_184677703.1">
    <property type="nucleotide sequence ID" value="NZ_JACHGY010000001.1"/>
</dbReference>
<evidence type="ECO:0000313" key="3">
    <source>
        <dbReference type="EMBL" id="MBB6430168.1"/>
    </source>
</evidence>
<dbReference type="InterPro" id="IPR002509">
    <property type="entry name" value="NODB_dom"/>
</dbReference>
<keyword evidence="4" id="KW-1185">Reference proteome</keyword>
<dbReference type="Pfam" id="PF01522">
    <property type="entry name" value="Polysacc_deac_1"/>
    <property type="match status" value="1"/>
</dbReference>
<evidence type="ECO:0000256" key="1">
    <source>
        <dbReference type="SAM" id="Phobius"/>
    </source>
</evidence>
<keyword evidence="1" id="KW-1133">Transmembrane helix</keyword>
<dbReference type="Proteomes" id="UP000541810">
    <property type="component" value="Unassembled WGS sequence"/>
</dbReference>
<dbReference type="AlphaFoldDB" id="A0A7X0H6S9"/>
<comment type="caution">
    <text evidence="3">The sequence shown here is derived from an EMBL/GenBank/DDBJ whole genome shotgun (WGS) entry which is preliminary data.</text>
</comment>
<dbReference type="GO" id="GO:0016810">
    <property type="term" value="F:hydrolase activity, acting on carbon-nitrogen (but not peptide) bonds"/>
    <property type="evidence" value="ECO:0007669"/>
    <property type="project" value="InterPro"/>
</dbReference>
<proteinExistence type="predicted"/>
<protein>
    <submittedName>
        <fullName evidence="3">Peptidoglycan/xylan/chitin deacetylase (PgdA/CDA1 family)</fullName>
    </submittedName>
</protein>
<dbReference type="PANTHER" id="PTHR10587">
    <property type="entry name" value="GLYCOSYL TRANSFERASE-RELATED"/>
    <property type="match status" value="1"/>
</dbReference>
<dbReference type="InterPro" id="IPR050248">
    <property type="entry name" value="Polysacc_deacetylase_ArnD"/>
</dbReference>
<name>A0A7X0H6S9_9BACT</name>